<dbReference type="Gene3D" id="3.90.79.10">
    <property type="entry name" value="Nucleoside Triphosphate Pyrophosphohydrolase"/>
    <property type="match status" value="1"/>
</dbReference>
<evidence type="ECO:0000313" key="5">
    <source>
        <dbReference type="EMBL" id="MFB9679150.1"/>
    </source>
</evidence>
<reference evidence="5 6" key="1">
    <citation type="submission" date="2024-09" db="EMBL/GenBank/DDBJ databases">
        <authorList>
            <person name="Sun Q."/>
            <person name="Mori K."/>
        </authorList>
    </citation>
    <scope>NUCLEOTIDE SEQUENCE [LARGE SCALE GENOMIC DNA]</scope>
    <source>
        <strain evidence="5 6">JCM 3028</strain>
    </source>
</reference>
<accession>A0ABV5TM10</accession>
<keyword evidence="6" id="KW-1185">Reference proteome</keyword>
<dbReference type="PANTHER" id="PTHR43046">
    <property type="entry name" value="GDP-MANNOSE MANNOSYL HYDROLASE"/>
    <property type="match status" value="1"/>
</dbReference>
<dbReference type="PROSITE" id="PS00893">
    <property type="entry name" value="NUDIX_BOX"/>
    <property type="match status" value="1"/>
</dbReference>
<protein>
    <submittedName>
        <fullName evidence="5">NUDIX domain-containing protein</fullName>
    </submittedName>
</protein>
<evidence type="ECO:0000256" key="2">
    <source>
        <dbReference type="ARBA" id="ARBA00022801"/>
    </source>
</evidence>
<dbReference type="SUPFAM" id="SSF55811">
    <property type="entry name" value="Nudix"/>
    <property type="match status" value="1"/>
</dbReference>
<keyword evidence="2" id="KW-0378">Hydrolase</keyword>
<feature type="domain" description="Nudix hydrolase" evidence="4">
    <location>
        <begin position="11"/>
        <end position="139"/>
    </location>
</feature>
<evidence type="ECO:0000256" key="1">
    <source>
        <dbReference type="ARBA" id="ARBA00001946"/>
    </source>
</evidence>
<gene>
    <name evidence="5" type="ORF">ACFFRH_27045</name>
</gene>
<evidence type="ECO:0000256" key="3">
    <source>
        <dbReference type="ARBA" id="ARBA00022842"/>
    </source>
</evidence>
<evidence type="ECO:0000313" key="6">
    <source>
        <dbReference type="Proteomes" id="UP001589610"/>
    </source>
</evidence>
<dbReference type="Pfam" id="PF00293">
    <property type="entry name" value="NUDIX"/>
    <property type="match status" value="1"/>
</dbReference>
<comment type="caution">
    <text evidence="5">The sequence shown here is derived from an EMBL/GenBank/DDBJ whole genome shotgun (WGS) entry which is preliminary data.</text>
</comment>
<dbReference type="PANTHER" id="PTHR43046:SF12">
    <property type="entry name" value="GDP-MANNOSE MANNOSYL HYDROLASE"/>
    <property type="match status" value="1"/>
</dbReference>
<dbReference type="InterPro" id="IPR020084">
    <property type="entry name" value="NUDIX_hydrolase_CS"/>
</dbReference>
<dbReference type="PROSITE" id="PS51462">
    <property type="entry name" value="NUDIX"/>
    <property type="match status" value="1"/>
</dbReference>
<dbReference type="RefSeq" id="WP_344744079.1">
    <property type="nucleotide sequence ID" value="NZ_BAAAWW010000038.1"/>
</dbReference>
<dbReference type="Proteomes" id="UP001589610">
    <property type="component" value="Unassembled WGS sequence"/>
</dbReference>
<comment type="cofactor">
    <cofactor evidence="1">
        <name>Mg(2+)</name>
        <dbReference type="ChEBI" id="CHEBI:18420"/>
    </cofactor>
</comment>
<proteinExistence type="predicted"/>
<evidence type="ECO:0000259" key="4">
    <source>
        <dbReference type="PROSITE" id="PS51462"/>
    </source>
</evidence>
<dbReference type="InterPro" id="IPR015797">
    <property type="entry name" value="NUDIX_hydrolase-like_dom_sf"/>
</dbReference>
<organism evidence="5 6">
    <name type="scientific">Streptosporangium vulgare</name>
    <dbReference type="NCBI Taxonomy" id="46190"/>
    <lineage>
        <taxon>Bacteria</taxon>
        <taxon>Bacillati</taxon>
        <taxon>Actinomycetota</taxon>
        <taxon>Actinomycetes</taxon>
        <taxon>Streptosporangiales</taxon>
        <taxon>Streptosporangiaceae</taxon>
        <taxon>Streptosporangium</taxon>
    </lineage>
</organism>
<dbReference type="CDD" id="cd18876">
    <property type="entry name" value="NUDIX_Hydrolase"/>
    <property type="match status" value="1"/>
</dbReference>
<name>A0ABV5TM10_9ACTN</name>
<keyword evidence="3" id="KW-0460">Magnesium</keyword>
<sequence length="160" mass="17705">MTGQETPPMATPRAAAGALFFDEHGRLLLVRPHYKDYRDIPGGYIEPSETPFQACVREVHEELGIQPPIGDLLVVDWAPHPQEGDKILFLFDGGTLTPSMRNSIRLGTDELAGYDFHPVEELPGLLIERLANRVMAAVTARSIGRPLYLEHGQCLVSFDA</sequence>
<dbReference type="EMBL" id="JBHMBS010000014">
    <property type="protein sequence ID" value="MFB9679150.1"/>
    <property type="molecule type" value="Genomic_DNA"/>
</dbReference>
<dbReference type="InterPro" id="IPR000086">
    <property type="entry name" value="NUDIX_hydrolase_dom"/>
</dbReference>